<evidence type="ECO:0000256" key="4">
    <source>
        <dbReference type="ARBA" id="ARBA00022679"/>
    </source>
</evidence>
<evidence type="ECO:0000313" key="12">
    <source>
        <dbReference type="Proteomes" id="UP000474630"/>
    </source>
</evidence>
<keyword evidence="5 8" id="KW-0227">DNA damage</keyword>
<dbReference type="InterPro" id="IPR036217">
    <property type="entry name" value="MethylDNA_cys_MeTrfase_DNAb"/>
</dbReference>
<gene>
    <name evidence="11" type="ORF">G0Q07_16475</name>
</gene>
<dbReference type="GO" id="GO:0006307">
    <property type="term" value="P:DNA alkylation repair"/>
    <property type="evidence" value="ECO:0007669"/>
    <property type="project" value="UniProtKB-UniRule"/>
</dbReference>
<dbReference type="PANTHER" id="PTHR10815:SF5">
    <property type="entry name" value="METHYLATED-DNA--PROTEIN-CYSTEINE METHYLTRANSFERASE"/>
    <property type="match status" value="1"/>
</dbReference>
<reference evidence="11 12" key="1">
    <citation type="submission" date="2020-02" db="EMBL/GenBank/DDBJ databases">
        <title>Genome sequencing for Draconibacterium sp. strain M1.</title>
        <authorList>
            <person name="Park S.-J."/>
        </authorList>
    </citation>
    <scope>NUCLEOTIDE SEQUENCE [LARGE SCALE GENOMIC DNA]</scope>
    <source>
        <strain evidence="11 12">M1</strain>
    </source>
</reference>
<dbReference type="EC" id="2.1.1.63" evidence="8"/>
<dbReference type="SUPFAM" id="SSF53155">
    <property type="entry name" value="Methylated DNA-protein cysteine methyltransferase domain"/>
    <property type="match status" value="1"/>
</dbReference>
<dbReference type="FunFam" id="1.10.10.10:FF:000337">
    <property type="entry name" value="Methylated-DNA--protein-cysteine methyltransferase"/>
    <property type="match status" value="1"/>
</dbReference>
<dbReference type="InterPro" id="IPR036631">
    <property type="entry name" value="MGMT_N_sf"/>
</dbReference>
<dbReference type="Gene3D" id="1.10.10.10">
    <property type="entry name" value="Winged helix-like DNA-binding domain superfamily/Winged helix DNA-binding domain"/>
    <property type="match status" value="1"/>
</dbReference>
<name>A0A6C0RHK2_9BACT</name>
<evidence type="ECO:0000256" key="6">
    <source>
        <dbReference type="ARBA" id="ARBA00023204"/>
    </source>
</evidence>
<feature type="domain" description="Methylated-DNA-[protein]-cysteine S-methyltransferase DNA binding" evidence="9">
    <location>
        <begin position="72"/>
        <end position="151"/>
    </location>
</feature>
<dbReference type="Pfam" id="PF01035">
    <property type="entry name" value="DNA_binding_1"/>
    <property type="match status" value="1"/>
</dbReference>
<dbReference type="InterPro" id="IPR036388">
    <property type="entry name" value="WH-like_DNA-bd_sf"/>
</dbReference>
<dbReference type="Proteomes" id="UP000474630">
    <property type="component" value="Chromosome"/>
</dbReference>
<keyword evidence="3 8" id="KW-0489">Methyltransferase</keyword>
<dbReference type="Gene3D" id="3.30.160.70">
    <property type="entry name" value="Methylated DNA-protein cysteine methyltransferase domain"/>
    <property type="match status" value="1"/>
</dbReference>
<dbReference type="NCBIfam" id="TIGR00589">
    <property type="entry name" value="ogt"/>
    <property type="match status" value="1"/>
</dbReference>
<evidence type="ECO:0000259" key="10">
    <source>
        <dbReference type="Pfam" id="PF02870"/>
    </source>
</evidence>
<evidence type="ECO:0000256" key="3">
    <source>
        <dbReference type="ARBA" id="ARBA00022603"/>
    </source>
</evidence>
<dbReference type="PROSITE" id="PS00374">
    <property type="entry name" value="MGMT"/>
    <property type="match status" value="1"/>
</dbReference>
<dbReference type="InterPro" id="IPR023546">
    <property type="entry name" value="MGMT"/>
</dbReference>
<comment type="catalytic activity">
    <reaction evidence="1 8">
        <text>a 4-O-methyl-thymidine in DNA + L-cysteinyl-[protein] = a thymidine in DNA + S-methyl-L-cysteinyl-[protein]</text>
        <dbReference type="Rhea" id="RHEA:53428"/>
        <dbReference type="Rhea" id="RHEA-COMP:10131"/>
        <dbReference type="Rhea" id="RHEA-COMP:10132"/>
        <dbReference type="Rhea" id="RHEA-COMP:13555"/>
        <dbReference type="Rhea" id="RHEA-COMP:13556"/>
        <dbReference type="ChEBI" id="CHEBI:29950"/>
        <dbReference type="ChEBI" id="CHEBI:82612"/>
        <dbReference type="ChEBI" id="CHEBI:137386"/>
        <dbReference type="ChEBI" id="CHEBI:137387"/>
        <dbReference type="EC" id="2.1.1.63"/>
    </reaction>
</comment>
<dbReference type="InterPro" id="IPR014048">
    <property type="entry name" value="MethylDNA_cys_MeTrfase_DNA-bd"/>
</dbReference>
<keyword evidence="6 8" id="KW-0234">DNA repair</keyword>
<proteinExistence type="inferred from homology"/>
<comment type="function">
    <text evidence="8">Involved in the cellular defense against the biological effects of O6-methylguanine (O6-MeG) and O4-methylthymine (O4-MeT) in DNA. Repairs the methylated nucleobase in DNA by stoichiometrically transferring the methyl group to a cysteine residue in the enzyme. This is a suicide reaction: the enzyme is irreversibly inactivated.</text>
</comment>
<feature type="active site" description="Nucleophile; methyl group acceptor" evidence="8">
    <location>
        <position position="123"/>
    </location>
</feature>
<comment type="subcellular location">
    <subcellularLocation>
        <location evidence="8">Cytoplasm</location>
    </subcellularLocation>
</comment>
<dbReference type="GO" id="GO:0032259">
    <property type="term" value="P:methylation"/>
    <property type="evidence" value="ECO:0007669"/>
    <property type="project" value="UniProtKB-KW"/>
</dbReference>
<evidence type="ECO:0000256" key="7">
    <source>
        <dbReference type="ARBA" id="ARBA00049348"/>
    </source>
</evidence>
<dbReference type="AlphaFoldDB" id="A0A6C0RHK2"/>
<evidence type="ECO:0000256" key="8">
    <source>
        <dbReference type="HAMAP-Rule" id="MF_00772"/>
    </source>
</evidence>
<evidence type="ECO:0000256" key="5">
    <source>
        <dbReference type="ARBA" id="ARBA00022763"/>
    </source>
</evidence>
<dbReference type="SUPFAM" id="SSF46767">
    <property type="entry name" value="Methylated DNA-protein cysteine methyltransferase, C-terminal domain"/>
    <property type="match status" value="1"/>
</dbReference>
<dbReference type="KEGG" id="drc:G0Q07_16475"/>
<keyword evidence="12" id="KW-1185">Reference proteome</keyword>
<comment type="similarity">
    <text evidence="8">Belongs to the MGMT family.</text>
</comment>
<evidence type="ECO:0000256" key="2">
    <source>
        <dbReference type="ARBA" id="ARBA00022490"/>
    </source>
</evidence>
<keyword evidence="2 8" id="KW-0963">Cytoplasm</keyword>
<organism evidence="11 12">
    <name type="scientific">Draconibacterium halophilum</name>
    <dbReference type="NCBI Taxonomy" id="2706887"/>
    <lineage>
        <taxon>Bacteria</taxon>
        <taxon>Pseudomonadati</taxon>
        <taxon>Bacteroidota</taxon>
        <taxon>Bacteroidia</taxon>
        <taxon>Marinilabiliales</taxon>
        <taxon>Prolixibacteraceae</taxon>
        <taxon>Draconibacterium</taxon>
    </lineage>
</organism>
<dbReference type="EMBL" id="CP048409">
    <property type="protein sequence ID" value="QIA10014.1"/>
    <property type="molecule type" value="Genomic_DNA"/>
</dbReference>
<evidence type="ECO:0000259" key="9">
    <source>
        <dbReference type="Pfam" id="PF01035"/>
    </source>
</evidence>
<dbReference type="GO" id="GO:0003908">
    <property type="term" value="F:methylated-DNA-[protein]-cysteine S-methyltransferase activity"/>
    <property type="evidence" value="ECO:0007669"/>
    <property type="project" value="UniProtKB-UniRule"/>
</dbReference>
<comment type="miscellaneous">
    <text evidence="8">This enzyme catalyzes only one turnover and therefore is not strictly catalytic. According to one definition, an enzyme is a biocatalyst that acts repeatedly and over many reaction cycles.</text>
</comment>
<dbReference type="InterPro" id="IPR008332">
    <property type="entry name" value="MethylG_MeTrfase_N"/>
</dbReference>
<evidence type="ECO:0000313" key="11">
    <source>
        <dbReference type="EMBL" id="QIA10014.1"/>
    </source>
</evidence>
<dbReference type="GO" id="GO:0005737">
    <property type="term" value="C:cytoplasm"/>
    <property type="evidence" value="ECO:0007669"/>
    <property type="project" value="UniProtKB-SubCell"/>
</dbReference>
<dbReference type="Pfam" id="PF02870">
    <property type="entry name" value="Methyltransf_1N"/>
    <property type="match status" value="1"/>
</dbReference>
<dbReference type="CDD" id="cd06445">
    <property type="entry name" value="ATase"/>
    <property type="match status" value="1"/>
</dbReference>
<keyword evidence="4 8" id="KW-0808">Transferase</keyword>
<sequence>MGNFKNYINSPIGWLELEATANALCAVRFKSVEGIASTEIPEILNQTRIQLEEYFSGERKEFNLNIEPHGTEFQQKVWNFVERVKFGTTASYLDIAKQTGSDKNTRAVGLANGKNPIPIIIPCHRIIGSSGKLTGYAGGIERKRWLLNHERSHTPSTGRLF</sequence>
<accession>A0A6C0RHK2</accession>
<dbReference type="PANTHER" id="PTHR10815">
    <property type="entry name" value="METHYLATED-DNA--PROTEIN-CYSTEINE METHYLTRANSFERASE"/>
    <property type="match status" value="1"/>
</dbReference>
<protein>
    <recommendedName>
        <fullName evidence="8">Methylated-DNA--protein-cysteine methyltransferase</fullName>
        <ecNumber evidence="8">2.1.1.63</ecNumber>
    </recommendedName>
    <alternativeName>
        <fullName evidence="8">6-O-methylguanine-DNA methyltransferase</fullName>
        <shortName evidence="8">MGMT</shortName>
    </alternativeName>
    <alternativeName>
        <fullName evidence="8">O-6-methylguanine-DNA-alkyltransferase</fullName>
    </alternativeName>
</protein>
<dbReference type="HAMAP" id="MF_00772">
    <property type="entry name" value="OGT"/>
    <property type="match status" value="1"/>
</dbReference>
<feature type="domain" description="Methylguanine DNA methyltransferase ribonuclease-like" evidence="10">
    <location>
        <begin position="5"/>
        <end position="68"/>
    </location>
</feature>
<evidence type="ECO:0000256" key="1">
    <source>
        <dbReference type="ARBA" id="ARBA00001286"/>
    </source>
</evidence>
<comment type="catalytic activity">
    <reaction evidence="7 8">
        <text>a 6-O-methyl-2'-deoxyguanosine in DNA + L-cysteinyl-[protein] = S-methyl-L-cysteinyl-[protein] + a 2'-deoxyguanosine in DNA</text>
        <dbReference type="Rhea" id="RHEA:24000"/>
        <dbReference type="Rhea" id="RHEA-COMP:10131"/>
        <dbReference type="Rhea" id="RHEA-COMP:10132"/>
        <dbReference type="Rhea" id="RHEA-COMP:11367"/>
        <dbReference type="Rhea" id="RHEA-COMP:11368"/>
        <dbReference type="ChEBI" id="CHEBI:29950"/>
        <dbReference type="ChEBI" id="CHEBI:82612"/>
        <dbReference type="ChEBI" id="CHEBI:85445"/>
        <dbReference type="ChEBI" id="CHEBI:85448"/>
        <dbReference type="EC" id="2.1.1.63"/>
    </reaction>
</comment>
<dbReference type="InterPro" id="IPR001497">
    <property type="entry name" value="MethylDNA_cys_MeTrfase_AS"/>
</dbReference>